<dbReference type="SUPFAM" id="SSF52943">
    <property type="entry name" value="ATP synthase (F1-ATPase), gamma subunit"/>
    <property type="match status" value="1"/>
</dbReference>
<dbReference type="PRINTS" id="PR00126">
    <property type="entry name" value="ATPASEGAMMA"/>
</dbReference>
<evidence type="ECO:0000256" key="6">
    <source>
        <dbReference type="ARBA" id="ARBA00023065"/>
    </source>
</evidence>
<evidence type="ECO:0000256" key="10">
    <source>
        <dbReference type="HAMAP-Rule" id="MF_00815"/>
    </source>
</evidence>
<dbReference type="GO" id="GO:0042777">
    <property type="term" value="P:proton motive force-driven plasma membrane ATP synthesis"/>
    <property type="evidence" value="ECO:0007669"/>
    <property type="project" value="UniProtKB-UniRule"/>
</dbReference>
<dbReference type="Proteomes" id="UP000236311">
    <property type="component" value="Unassembled WGS sequence"/>
</dbReference>
<evidence type="ECO:0000256" key="2">
    <source>
        <dbReference type="ARBA" id="ARBA00004170"/>
    </source>
</evidence>
<sequence>MASMRDIKRRKSSIQGTQQITKAMKLVSTVKLQRARASAERSKGYFTCMYDTVNSILQRVGQVEHRYLTSGASSRKAVIVITANRGLAGGYNSNVIKLVTRHPQWRKEELDIYCLGTKGRDAFVRSGYCVKECEAEVVESPQYKDAAALCNRLLEAFAEGEIGEIYLAYTAFKNTVSHIPTLLRLLPVETSGQDTAPAEKETSAIMNFEPEDSEALDLLIPKYVTSLIYGALRESAASENGARMQAMDSATSNAEEIISDLTLKYNRARQGSITQELTEIIAGAEAIG</sequence>
<keyword evidence="12" id="KW-1185">Reference proteome</keyword>
<evidence type="ECO:0000256" key="8">
    <source>
        <dbReference type="ARBA" id="ARBA00023196"/>
    </source>
</evidence>
<reference evidence="11 12" key="1">
    <citation type="submission" date="2018-01" db="EMBL/GenBank/DDBJ databases">
        <authorList>
            <person name="Gaut B.S."/>
            <person name="Morton B.R."/>
            <person name="Clegg M.T."/>
            <person name="Duvall M.R."/>
        </authorList>
    </citation>
    <scope>NUCLEOTIDE SEQUENCE [LARGE SCALE GENOMIC DNA]</scope>
    <source>
        <strain evidence="11">GP69</strain>
    </source>
</reference>
<dbReference type="OrthoDB" id="9812769at2"/>
<dbReference type="GO" id="GO:0005524">
    <property type="term" value="F:ATP binding"/>
    <property type="evidence" value="ECO:0007669"/>
    <property type="project" value="UniProtKB-UniRule"/>
</dbReference>
<keyword evidence="10" id="KW-1003">Cell membrane</keyword>
<evidence type="ECO:0000256" key="3">
    <source>
        <dbReference type="ARBA" id="ARBA00007681"/>
    </source>
</evidence>
<dbReference type="HAMAP" id="MF_00815">
    <property type="entry name" value="ATP_synth_gamma_bact"/>
    <property type="match status" value="1"/>
</dbReference>
<comment type="subunit">
    <text evidence="10">F-type ATPases have 2 components, CF(1) - the catalytic core - and CF(0) - the membrane proton channel. CF(1) has five subunits: alpha(3), beta(3), gamma(1), delta(1), epsilon(1). CF(0) has three main subunits: a, b and c.</text>
</comment>
<evidence type="ECO:0000256" key="7">
    <source>
        <dbReference type="ARBA" id="ARBA00023136"/>
    </source>
</evidence>
<proteinExistence type="inferred from homology"/>
<name>A0A2K4ZH86_9FIRM</name>
<dbReference type="GO" id="GO:0005886">
    <property type="term" value="C:plasma membrane"/>
    <property type="evidence" value="ECO:0007669"/>
    <property type="project" value="UniProtKB-SubCell"/>
</dbReference>
<dbReference type="EMBL" id="OFSM01000012">
    <property type="protein sequence ID" value="SOY29812.1"/>
    <property type="molecule type" value="Genomic_DNA"/>
</dbReference>
<keyword evidence="7 10" id="KW-0472">Membrane</keyword>
<gene>
    <name evidence="10 11" type="primary">atpG</name>
    <name evidence="11" type="ORF">AMURIS_02533</name>
</gene>
<dbReference type="Pfam" id="PF00231">
    <property type="entry name" value="ATP-synt"/>
    <property type="match status" value="1"/>
</dbReference>
<evidence type="ECO:0000256" key="4">
    <source>
        <dbReference type="ARBA" id="ARBA00022448"/>
    </source>
</evidence>
<dbReference type="Gene3D" id="1.10.287.80">
    <property type="entry name" value="ATP synthase, gamma subunit, helix hairpin domain"/>
    <property type="match status" value="1"/>
</dbReference>
<dbReference type="InterPro" id="IPR000131">
    <property type="entry name" value="ATP_synth_F1_gsu"/>
</dbReference>
<dbReference type="CDD" id="cd12151">
    <property type="entry name" value="F1-ATPase_gamma"/>
    <property type="match status" value="1"/>
</dbReference>
<organism evidence="11 12">
    <name type="scientific">Acetatifactor muris</name>
    <dbReference type="NCBI Taxonomy" id="879566"/>
    <lineage>
        <taxon>Bacteria</taxon>
        <taxon>Bacillati</taxon>
        <taxon>Bacillota</taxon>
        <taxon>Clostridia</taxon>
        <taxon>Lachnospirales</taxon>
        <taxon>Lachnospiraceae</taxon>
        <taxon>Acetatifactor</taxon>
    </lineage>
</organism>
<evidence type="ECO:0000256" key="5">
    <source>
        <dbReference type="ARBA" id="ARBA00022781"/>
    </source>
</evidence>
<dbReference type="PANTHER" id="PTHR11693:SF22">
    <property type="entry name" value="ATP SYNTHASE SUBUNIT GAMMA, MITOCHONDRIAL"/>
    <property type="match status" value="1"/>
</dbReference>
<evidence type="ECO:0000256" key="9">
    <source>
        <dbReference type="ARBA" id="ARBA00023310"/>
    </source>
</evidence>
<keyword evidence="9 10" id="KW-0066">ATP synthesis</keyword>
<comment type="similarity">
    <text evidence="3 10">Belongs to the ATPase gamma chain family.</text>
</comment>
<dbReference type="RefSeq" id="WP_103239900.1">
    <property type="nucleotide sequence ID" value="NZ_CANRXC010000019.1"/>
</dbReference>
<comment type="subcellular location">
    <subcellularLocation>
        <location evidence="10">Cell membrane</location>
        <topology evidence="10">Peripheral membrane protein</topology>
    </subcellularLocation>
    <subcellularLocation>
        <location evidence="2">Membrane</location>
        <topology evidence="2">Peripheral membrane protein</topology>
    </subcellularLocation>
</comment>
<keyword evidence="6 10" id="KW-0406">Ion transport</keyword>
<dbReference type="GO" id="GO:0046933">
    <property type="term" value="F:proton-transporting ATP synthase activity, rotational mechanism"/>
    <property type="evidence" value="ECO:0007669"/>
    <property type="project" value="UniProtKB-UniRule"/>
</dbReference>
<evidence type="ECO:0000313" key="12">
    <source>
        <dbReference type="Proteomes" id="UP000236311"/>
    </source>
</evidence>
<dbReference type="AlphaFoldDB" id="A0A2K4ZH86"/>
<dbReference type="PANTHER" id="PTHR11693">
    <property type="entry name" value="ATP SYNTHASE GAMMA CHAIN"/>
    <property type="match status" value="1"/>
</dbReference>
<comment type="function">
    <text evidence="1 10">Produces ATP from ADP in the presence of a proton gradient across the membrane. The gamma chain is believed to be important in regulating ATPase activity and the flow of protons through the CF(0) complex.</text>
</comment>
<dbReference type="InterPro" id="IPR035968">
    <property type="entry name" value="ATP_synth_F1_ATPase_gsu"/>
</dbReference>
<dbReference type="NCBIfam" id="TIGR01146">
    <property type="entry name" value="ATPsyn_F1gamma"/>
    <property type="match status" value="1"/>
</dbReference>
<accession>A0A2K4ZH86</accession>
<dbReference type="InterPro" id="IPR023632">
    <property type="entry name" value="ATP_synth_F1_gsu_CS"/>
</dbReference>
<dbReference type="PROSITE" id="PS00153">
    <property type="entry name" value="ATPASE_GAMMA"/>
    <property type="match status" value="1"/>
</dbReference>
<protein>
    <recommendedName>
        <fullName evidence="10">ATP synthase gamma chain</fullName>
    </recommendedName>
    <alternativeName>
        <fullName evidence="10">ATP synthase F1 sector gamma subunit</fullName>
    </alternativeName>
    <alternativeName>
        <fullName evidence="10">F-ATPase gamma subunit</fullName>
    </alternativeName>
</protein>
<evidence type="ECO:0000313" key="11">
    <source>
        <dbReference type="EMBL" id="SOY29812.1"/>
    </source>
</evidence>
<dbReference type="Gene3D" id="3.40.1380.10">
    <property type="match status" value="1"/>
</dbReference>
<dbReference type="GO" id="GO:0045259">
    <property type="term" value="C:proton-transporting ATP synthase complex"/>
    <property type="evidence" value="ECO:0007669"/>
    <property type="project" value="UniProtKB-KW"/>
</dbReference>
<keyword evidence="8 10" id="KW-0139">CF(1)</keyword>
<keyword evidence="5 10" id="KW-0375">Hydrogen ion transport</keyword>
<keyword evidence="4 10" id="KW-0813">Transport</keyword>
<evidence type="ECO:0000256" key="1">
    <source>
        <dbReference type="ARBA" id="ARBA00003456"/>
    </source>
</evidence>